<evidence type="ECO:0000313" key="2">
    <source>
        <dbReference type="Proteomes" id="UP000324632"/>
    </source>
</evidence>
<evidence type="ECO:0000313" key="1">
    <source>
        <dbReference type="EMBL" id="KAA0721476.1"/>
    </source>
</evidence>
<name>A0A5A9PKK4_9TELE</name>
<dbReference type="EMBL" id="SOYY01000005">
    <property type="protein sequence ID" value="KAA0721476.1"/>
    <property type="molecule type" value="Genomic_DNA"/>
</dbReference>
<dbReference type="Proteomes" id="UP000324632">
    <property type="component" value="Chromosome 5"/>
</dbReference>
<protein>
    <submittedName>
        <fullName evidence="1">Uncharacterized protein</fullName>
    </submittedName>
</protein>
<reference evidence="1 2" key="1">
    <citation type="journal article" date="2019" name="Mol. Ecol. Resour.">
        <title>Chromosome-level genome assembly of Triplophysa tibetana, a fish adapted to the harsh high-altitude environment of the Tibetan Plateau.</title>
        <authorList>
            <person name="Yang X."/>
            <person name="Liu H."/>
            <person name="Ma Z."/>
            <person name="Zou Y."/>
            <person name="Zou M."/>
            <person name="Mao Y."/>
            <person name="Li X."/>
            <person name="Wang H."/>
            <person name="Chen T."/>
            <person name="Wang W."/>
            <person name="Yang R."/>
        </authorList>
    </citation>
    <scope>NUCLEOTIDE SEQUENCE [LARGE SCALE GENOMIC DNA]</scope>
    <source>
        <strain evidence="1">TTIB1903HZAU</strain>
        <tissue evidence="1">Muscle</tissue>
    </source>
</reference>
<accession>A0A5A9PKK4</accession>
<comment type="caution">
    <text evidence="1">The sequence shown here is derived from an EMBL/GenBank/DDBJ whole genome shotgun (WGS) entry which is preliminary data.</text>
</comment>
<keyword evidence="2" id="KW-1185">Reference proteome</keyword>
<organism evidence="1 2">
    <name type="scientific">Triplophysa tibetana</name>
    <dbReference type="NCBI Taxonomy" id="1572043"/>
    <lineage>
        <taxon>Eukaryota</taxon>
        <taxon>Metazoa</taxon>
        <taxon>Chordata</taxon>
        <taxon>Craniata</taxon>
        <taxon>Vertebrata</taxon>
        <taxon>Euteleostomi</taxon>
        <taxon>Actinopterygii</taxon>
        <taxon>Neopterygii</taxon>
        <taxon>Teleostei</taxon>
        <taxon>Ostariophysi</taxon>
        <taxon>Cypriniformes</taxon>
        <taxon>Nemacheilidae</taxon>
        <taxon>Triplophysa</taxon>
    </lineage>
</organism>
<sequence length="310" mass="35673">MKGVDICGICYNCYIIRADLGYYLKTTDLKVASNLTLCDLHHSCVGEHYVGHINDSIYIIKENTYRRVRNLTTDTGRDCKPIHSNYQNADYYFSVKGKFYIVFKDQKIYKTTSKLTSSDCQEYPLNDDYSDCLYYWGRSFHFYIMSMTDNWGVQFIKASDFSSGNKEWFNSVYKDILDFLPGGLSLTKGPAVGTWERVRALENDTNEPISFKESIKRKVGYNKETVTKITHNWNVKMSAKVRVNELAMLIANAQLSLDTEYGGSCMKVEKNNWNEETEKEEEIIGGAALHKCIPVAVQAQSWWRNNTVLP</sequence>
<gene>
    <name evidence="1" type="ORF">E1301_Tti020706</name>
</gene>
<proteinExistence type="predicted"/>
<dbReference type="AlphaFoldDB" id="A0A5A9PKK4"/>